<dbReference type="InterPro" id="IPR013655">
    <property type="entry name" value="PAS_fold_3"/>
</dbReference>
<keyword evidence="8 13" id="KW-0472">Membrane</keyword>
<evidence type="ECO:0000256" key="9">
    <source>
        <dbReference type="ARBA" id="ARBA00023224"/>
    </source>
</evidence>
<reference evidence="16" key="1">
    <citation type="submission" date="2023-05" db="EMBL/GenBank/DDBJ databases">
        <title>Colonisation of extended spectrum b-lactamase- and carbapenemase-producing bacteria on hospital surfaces from low- and middle-income countries.</title>
        <authorList>
            <person name="Nieto-Rosado M."/>
            <person name="Sands K."/>
            <person name="Iregbu K."/>
            <person name="Zahra R."/>
            <person name="Mazarati J.B."/>
            <person name="Mehtar S."/>
            <person name="Barnards-Group B."/>
            <person name="Walsh T.R."/>
        </authorList>
    </citation>
    <scope>NUCLEOTIDE SEQUENCE</scope>
    <source>
        <strain evidence="16">PP-E493</strain>
    </source>
</reference>
<feature type="coiled-coil region" evidence="12">
    <location>
        <begin position="289"/>
        <end position="323"/>
    </location>
</feature>
<keyword evidence="5" id="KW-0997">Cell inner membrane</keyword>
<evidence type="ECO:0000256" key="1">
    <source>
        <dbReference type="ARBA" id="ARBA00004429"/>
    </source>
</evidence>
<comment type="subcellular location">
    <subcellularLocation>
        <location evidence="1">Cell inner membrane</location>
        <topology evidence="1">Multi-pass membrane protein</topology>
    </subcellularLocation>
</comment>
<evidence type="ECO:0000313" key="16">
    <source>
        <dbReference type="EMBL" id="MDV5389006.1"/>
    </source>
</evidence>
<evidence type="ECO:0000256" key="6">
    <source>
        <dbReference type="ARBA" id="ARBA00022692"/>
    </source>
</evidence>
<dbReference type="FunFam" id="1.10.287.950:FF:000001">
    <property type="entry name" value="Methyl-accepting chemotaxis sensory transducer"/>
    <property type="match status" value="1"/>
</dbReference>
<protein>
    <submittedName>
        <fullName evidence="16">PAS domain-containing methyl-accepting chemotaxis protein</fullName>
    </submittedName>
</protein>
<comment type="similarity">
    <text evidence="10">Belongs to the methyl-accepting chemotaxis (MCP) protein family.</text>
</comment>
<dbReference type="PROSITE" id="PS50111">
    <property type="entry name" value="CHEMOTAXIS_TRANSDUC_2"/>
    <property type="match status" value="1"/>
</dbReference>
<evidence type="ECO:0000256" key="5">
    <source>
        <dbReference type="ARBA" id="ARBA00022519"/>
    </source>
</evidence>
<evidence type="ECO:0000256" key="12">
    <source>
        <dbReference type="SAM" id="Coils"/>
    </source>
</evidence>
<dbReference type="Proteomes" id="UP001187859">
    <property type="component" value="Unassembled WGS sequence"/>
</dbReference>
<dbReference type="FunFam" id="3.30.450.20:FF:000046">
    <property type="entry name" value="Aerotaxis sensor receptor"/>
    <property type="match status" value="1"/>
</dbReference>
<dbReference type="Pfam" id="PF08447">
    <property type="entry name" value="PAS_3"/>
    <property type="match status" value="1"/>
</dbReference>
<evidence type="ECO:0000313" key="17">
    <source>
        <dbReference type="Proteomes" id="UP001187859"/>
    </source>
</evidence>
<dbReference type="SUPFAM" id="SSF55785">
    <property type="entry name" value="PYP-like sensor domain (PAS domain)"/>
    <property type="match status" value="1"/>
</dbReference>
<keyword evidence="9 11" id="KW-0807">Transducer</keyword>
<dbReference type="Gene3D" id="1.10.287.950">
    <property type="entry name" value="Methyl-accepting chemotaxis protein"/>
    <property type="match status" value="1"/>
</dbReference>
<keyword evidence="4" id="KW-0145">Chemotaxis</keyword>
<feature type="domain" description="PAS" evidence="15">
    <location>
        <begin position="26"/>
        <end position="61"/>
    </location>
</feature>
<dbReference type="Pfam" id="PF00015">
    <property type="entry name" value="MCPsignal"/>
    <property type="match status" value="1"/>
</dbReference>
<comment type="caution">
    <text evidence="16">The sequence shown here is derived from an EMBL/GenBank/DDBJ whole genome shotgun (WGS) entry which is preliminary data.</text>
</comment>
<organism evidence="16 17">
    <name type="scientific">Shewanella xiamenensis</name>
    <dbReference type="NCBI Taxonomy" id="332186"/>
    <lineage>
        <taxon>Bacteria</taxon>
        <taxon>Pseudomonadati</taxon>
        <taxon>Pseudomonadota</taxon>
        <taxon>Gammaproteobacteria</taxon>
        <taxon>Alteromonadales</taxon>
        <taxon>Shewanellaceae</taxon>
        <taxon>Shewanella</taxon>
    </lineage>
</organism>
<evidence type="ECO:0000259" key="14">
    <source>
        <dbReference type="PROSITE" id="PS50111"/>
    </source>
</evidence>
<dbReference type="AlphaFoldDB" id="A0AAE4TEL3"/>
<evidence type="ECO:0000256" key="13">
    <source>
        <dbReference type="SAM" id="Phobius"/>
    </source>
</evidence>
<dbReference type="InterPro" id="IPR004089">
    <property type="entry name" value="MCPsignal_dom"/>
</dbReference>
<dbReference type="InterPro" id="IPR000014">
    <property type="entry name" value="PAS"/>
</dbReference>
<dbReference type="InterPro" id="IPR035965">
    <property type="entry name" value="PAS-like_dom_sf"/>
</dbReference>
<evidence type="ECO:0000259" key="15">
    <source>
        <dbReference type="PROSITE" id="PS50112"/>
    </source>
</evidence>
<keyword evidence="7 13" id="KW-1133">Transmembrane helix</keyword>
<evidence type="ECO:0000256" key="10">
    <source>
        <dbReference type="ARBA" id="ARBA00029447"/>
    </source>
</evidence>
<evidence type="ECO:0000256" key="3">
    <source>
        <dbReference type="ARBA" id="ARBA00022481"/>
    </source>
</evidence>
<dbReference type="CDD" id="cd00130">
    <property type="entry name" value="PAS"/>
    <property type="match status" value="1"/>
</dbReference>
<dbReference type="PROSITE" id="PS50112">
    <property type="entry name" value="PAS"/>
    <property type="match status" value="1"/>
</dbReference>
<sequence>MVHKDVVTKDSEVKFSEDLQLVSTTDLNGVITYANPGFCQVAGYQLDEMIGQHHNLVRHPDMPKAAFADLWKHLKQGKPWRGMVKNRCKDGSYYWVDAYVTPIYEDGRISGYQSVRCCPTPEHKARASVMYKELRALENKKNIFWGNKLLSSHLVSFLLLSIAIVCSIWWLTLPQSLLVILPLLAIIALNRQQLFLTPRYLQRLENDYDSISRLIFSGDAPHSIADFHIKLGQARIRTVLGRVDDATHSLKSIADQISTSMSTTSNDITSQDLQIQQVATAVTEMASAAEEINRNIQASNLQIEEARRHCQVTSQQLKNVETEVASLATQAEQAFDSAVALSSESERIDTIMSEIQGIANQTNLLALNAAIEAARAGEQGRGFAVVADEVRNLSTRTHKATEQIQTSIGHIQRTLNEWKELMHLNVGRTNTCLSSTRIGAEYLNHITVEIDKVSAFSSQISSAATEQQAVIEDINKNINLISSISHDNSMKVEGVSATSKNLLNRANQLKNLSQTFG</sequence>
<evidence type="ECO:0000256" key="8">
    <source>
        <dbReference type="ARBA" id="ARBA00023136"/>
    </source>
</evidence>
<dbReference type="GO" id="GO:0052131">
    <property type="term" value="P:positive aerotaxis"/>
    <property type="evidence" value="ECO:0007669"/>
    <property type="project" value="UniProtKB-ARBA"/>
</dbReference>
<dbReference type="NCBIfam" id="TIGR00229">
    <property type="entry name" value="sensory_box"/>
    <property type="match status" value="1"/>
</dbReference>
<dbReference type="PANTHER" id="PTHR32089">
    <property type="entry name" value="METHYL-ACCEPTING CHEMOTAXIS PROTEIN MCPB"/>
    <property type="match status" value="1"/>
</dbReference>
<dbReference type="SUPFAM" id="SSF58104">
    <property type="entry name" value="Methyl-accepting chemotaxis protein (MCP) signaling domain"/>
    <property type="match status" value="1"/>
</dbReference>
<feature type="domain" description="Methyl-accepting transducer" evidence="14">
    <location>
        <begin position="246"/>
        <end position="482"/>
    </location>
</feature>
<dbReference type="GO" id="GO:0007165">
    <property type="term" value="P:signal transduction"/>
    <property type="evidence" value="ECO:0007669"/>
    <property type="project" value="UniProtKB-KW"/>
</dbReference>
<dbReference type="RefSeq" id="WP_277622220.1">
    <property type="nucleotide sequence ID" value="NZ_JASGOQ010000001.1"/>
</dbReference>
<name>A0AAE4TEL3_9GAMM</name>
<dbReference type="EMBL" id="JASGOQ010000001">
    <property type="protein sequence ID" value="MDV5389006.1"/>
    <property type="molecule type" value="Genomic_DNA"/>
</dbReference>
<dbReference type="SMART" id="SM00283">
    <property type="entry name" value="MA"/>
    <property type="match status" value="1"/>
</dbReference>
<evidence type="ECO:0000256" key="4">
    <source>
        <dbReference type="ARBA" id="ARBA00022500"/>
    </source>
</evidence>
<gene>
    <name evidence="16" type="ORF">QM089_01670</name>
</gene>
<keyword evidence="6 13" id="KW-0812">Transmembrane</keyword>
<dbReference type="PANTHER" id="PTHR32089:SF52">
    <property type="entry name" value="CHEMOTAXIS SIGNAL TRANSDUCTION SYSTEM METHYL ACCEPTING SENSORY TRANSDUCER WITH PAS SENSORY DOMAIN"/>
    <property type="match status" value="1"/>
</dbReference>
<keyword evidence="2" id="KW-1003">Cell membrane</keyword>
<dbReference type="GO" id="GO:0005886">
    <property type="term" value="C:plasma membrane"/>
    <property type="evidence" value="ECO:0007669"/>
    <property type="project" value="UniProtKB-SubCell"/>
</dbReference>
<evidence type="ECO:0000256" key="11">
    <source>
        <dbReference type="PROSITE-ProRule" id="PRU00284"/>
    </source>
</evidence>
<proteinExistence type="inferred from homology"/>
<dbReference type="Gene3D" id="3.30.450.20">
    <property type="entry name" value="PAS domain"/>
    <property type="match status" value="1"/>
</dbReference>
<keyword evidence="3" id="KW-0488">Methylation</keyword>
<accession>A0AAE4TEL3</accession>
<feature type="transmembrane region" description="Helical" evidence="13">
    <location>
        <begin position="149"/>
        <end position="171"/>
    </location>
</feature>
<evidence type="ECO:0000256" key="7">
    <source>
        <dbReference type="ARBA" id="ARBA00022989"/>
    </source>
</evidence>
<evidence type="ECO:0000256" key="2">
    <source>
        <dbReference type="ARBA" id="ARBA00022475"/>
    </source>
</evidence>
<keyword evidence="12" id="KW-0175">Coiled coil</keyword>